<reference evidence="1 2" key="2">
    <citation type="journal article" date="2012" name="PLoS Pathog.">
        <title>Diverse lifestyles and strategies of plant pathogenesis encoded in the genomes of eighteen Dothideomycetes fungi.</title>
        <authorList>
            <person name="Ohm R.A."/>
            <person name="Feau N."/>
            <person name="Henrissat B."/>
            <person name="Schoch C.L."/>
            <person name="Horwitz B.A."/>
            <person name="Barry K.W."/>
            <person name="Condon B.J."/>
            <person name="Copeland A.C."/>
            <person name="Dhillon B."/>
            <person name="Glaser F."/>
            <person name="Hesse C.N."/>
            <person name="Kosti I."/>
            <person name="LaButti K."/>
            <person name="Lindquist E.A."/>
            <person name="Lucas S."/>
            <person name="Salamov A.A."/>
            <person name="Bradshaw R.E."/>
            <person name="Ciuffetti L."/>
            <person name="Hamelin R.C."/>
            <person name="Kema G.H.J."/>
            <person name="Lawrence C."/>
            <person name="Scott J.A."/>
            <person name="Spatafora J.W."/>
            <person name="Turgeon B.G."/>
            <person name="de Wit P.J.G.M."/>
            <person name="Zhong S."/>
            <person name="Goodwin S.B."/>
            <person name="Grigoriev I.V."/>
        </authorList>
    </citation>
    <scope>NUCLEOTIDE SEQUENCE [LARGE SCALE GENOMIC DNA]</scope>
    <source>
        <strain evidence="2">NZE10 / CBS 128990</strain>
    </source>
</reference>
<evidence type="ECO:0000313" key="2">
    <source>
        <dbReference type="Proteomes" id="UP000016933"/>
    </source>
</evidence>
<name>N1PK50_DOTSN</name>
<dbReference type="AlphaFoldDB" id="N1PK50"/>
<sequence length="235" mass="25783">MLSAIAENSQAGRLLERRRPRNLGRDIRWNRLPENTNEHVFVMLEEAGGVFGFVDRILEGYLESSCSEPRDKIFALVGDPVMRALDPAMRLVPDYALLLEELALVFIAYCDGIHASWSQILPGLAGSHTPSKDLPEVLLSLHRALGTERDPRKFLEALDGCVVRTEDSTESSTMVLLCGARIGCSGPLMGALLDLPTSRYSTRSRASISGDHGVASTVDGTMRRMSCLCPDCPYC</sequence>
<dbReference type="HOGENOM" id="CLU_1180194_0_0_1"/>
<organism evidence="1 2">
    <name type="scientific">Dothistroma septosporum (strain NZE10 / CBS 128990)</name>
    <name type="common">Red band needle blight fungus</name>
    <name type="synonym">Mycosphaerella pini</name>
    <dbReference type="NCBI Taxonomy" id="675120"/>
    <lineage>
        <taxon>Eukaryota</taxon>
        <taxon>Fungi</taxon>
        <taxon>Dikarya</taxon>
        <taxon>Ascomycota</taxon>
        <taxon>Pezizomycotina</taxon>
        <taxon>Dothideomycetes</taxon>
        <taxon>Dothideomycetidae</taxon>
        <taxon>Mycosphaerellales</taxon>
        <taxon>Mycosphaerellaceae</taxon>
        <taxon>Dothistroma</taxon>
    </lineage>
</organism>
<gene>
    <name evidence="1" type="ORF">DOTSEDRAFT_73532</name>
</gene>
<reference evidence="2" key="1">
    <citation type="journal article" date="2012" name="PLoS Genet.">
        <title>The genomes of the fungal plant pathogens Cladosporium fulvum and Dothistroma septosporum reveal adaptation to different hosts and lifestyles but also signatures of common ancestry.</title>
        <authorList>
            <person name="de Wit P.J.G.M."/>
            <person name="van der Burgt A."/>
            <person name="Oekmen B."/>
            <person name="Stergiopoulos I."/>
            <person name="Abd-Elsalam K.A."/>
            <person name="Aerts A.L."/>
            <person name="Bahkali A.H."/>
            <person name="Beenen H.G."/>
            <person name="Chettri P."/>
            <person name="Cox M.P."/>
            <person name="Datema E."/>
            <person name="de Vries R.P."/>
            <person name="Dhillon B."/>
            <person name="Ganley A.R."/>
            <person name="Griffiths S.A."/>
            <person name="Guo Y."/>
            <person name="Hamelin R.C."/>
            <person name="Henrissat B."/>
            <person name="Kabir M.S."/>
            <person name="Jashni M.K."/>
            <person name="Kema G."/>
            <person name="Klaubauf S."/>
            <person name="Lapidus A."/>
            <person name="Levasseur A."/>
            <person name="Lindquist E."/>
            <person name="Mehrabi R."/>
            <person name="Ohm R.A."/>
            <person name="Owen T.J."/>
            <person name="Salamov A."/>
            <person name="Schwelm A."/>
            <person name="Schijlen E."/>
            <person name="Sun H."/>
            <person name="van den Burg H.A."/>
            <person name="van Ham R.C.H.J."/>
            <person name="Zhang S."/>
            <person name="Goodwin S.B."/>
            <person name="Grigoriev I.V."/>
            <person name="Collemare J."/>
            <person name="Bradshaw R.E."/>
        </authorList>
    </citation>
    <scope>NUCLEOTIDE SEQUENCE [LARGE SCALE GENOMIC DNA]</scope>
    <source>
        <strain evidence="2">NZE10 / CBS 128990</strain>
    </source>
</reference>
<accession>N1PK50</accession>
<dbReference type="EMBL" id="KB446541">
    <property type="protein sequence ID" value="EME42777.1"/>
    <property type="molecule type" value="Genomic_DNA"/>
</dbReference>
<dbReference type="Proteomes" id="UP000016933">
    <property type="component" value="Unassembled WGS sequence"/>
</dbReference>
<proteinExistence type="predicted"/>
<keyword evidence="2" id="KW-1185">Reference proteome</keyword>
<protein>
    <submittedName>
        <fullName evidence="1">Uncharacterized protein</fullName>
    </submittedName>
</protein>
<evidence type="ECO:0000313" key="1">
    <source>
        <dbReference type="EMBL" id="EME42777.1"/>
    </source>
</evidence>